<keyword evidence="4" id="KW-1185">Reference proteome</keyword>
<dbReference type="PANTHER" id="PTHR35127">
    <property type="entry name" value="OS03G0736900 PROTEIN"/>
    <property type="match status" value="1"/>
</dbReference>
<evidence type="ECO:0000313" key="4">
    <source>
        <dbReference type="Proteomes" id="UP000595140"/>
    </source>
</evidence>
<accession>A0A484LMB4</accession>
<evidence type="ECO:0000256" key="1">
    <source>
        <dbReference type="SAM" id="MobiDB-lite"/>
    </source>
</evidence>
<dbReference type="Proteomes" id="UP000595140">
    <property type="component" value="Unassembled WGS sequence"/>
</dbReference>
<feature type="region of interest" description="Disordered" evidence="1">
    <location>
        <begin position="162"/>
        <end position="186"/>
    </location>
</feature>
<evidence type="ECO:0000259" key="2">
    <source>
        <dbReference type="Pfam" id="PF25089"/>
    </source>
</evidence>
<gene>
    <name evidence="3" type="ORF">CCAM_LOCUS19283</name>
</gene>
<dbReference type="EMBL" id="OOIL02001679">
    <property type="protein sequence ID" value="VFQ77507.1"/>
    <property type="molecule type" value="Genomic_DNA"/>
</dbReference>
<evidence type="ECO:0000313" key="3">
    <source>
        <dbReference type="EMBL" id="VFQ77507.1"/>
    </source>
</evidence>
<dbReference type="PANTHER" id="PTHR35127:SF1">
    <property type="entry name" value="GENOME ASSEMBLY, CHROMOSOME: A10"/>
    <property type="match status" value="1"/>
</dbReference>
<reference evidence="3 4" key="1">
    <citation type="submission" date="2018-04" db="EMBL/GenBank/DDBJ databases">
        <authorList>
            <person name="Vogel A."/>
        </authorList>
    </citation>
    <scope>NUCLEOTIDE SEQUENCE [LARGE SCALE GENOMIC DNA]</scope>
</reference>
<protein>
    <recommendedName>
        <fullName evidence="2">DUF7804 domain-containing protein</fullName>
    </recommendedName>
</protein>
<dbReference type="AlphaFoldDB" id="A0A484LMB4"/>
<organism evidence="3 4">
    <name type="scientific">Cuscuta campestris</name>
    <dbReference type="NCBI Taxonomy" id="132261"/>
    <lineage>
        <taxon>Eukaryota</taxon>
        <taxon>Viridiplantae</taxon>
        <taxon>Streptophyta</taxon>
        <taxon>Embryophyta</taxon>
        <taxon>Tracheophyta</taxon>
        <taxon>Spermatophyta</taxon>
        <taxon>Magnoliopsida</taxon>
        <taxon>eudicotyledons</taxon>
        <taxon>Gunneridae</taxon>
        <taxon>Pentapetalae</taxon>
        <taxon>asterids</taxon>
        <taxon>lamiids</taxon>
        <taxon>Solanales</taxon>
        <taxon>Convolvulaceae</taxon>
        <taxon>Cuscuteae</taxon>
        <taxon>Cuscuta</taxon>
        <taxon>Cuscuta subgen. Grammica</taxon>
        <taxon>Cuscuta sect. Cleistogrammica</taxon>
    </lineage>
</organism>
<dbReference type="InterPro" id="IPR056706">
    <property type="entry name" value="DUF7804"/>
</dbReference>
<dbReference type="Pfam" id="PF25089">
    <property type="entry name" value="DUF7804"/>
    <property type="match status" value="1"/>
</dbReference>
<dbReference type="OrthoDB" id="2013011at2759"/>
<name>A0A484LMB4_9ASTE</name>
<feature type="compositionally biased region" description="Acidic residues" evidence="1">
    <location>
        <begin position="164"/>
        <end position="178"/>
    </location>
</feature>
<proteinExistence type="predicted"/>
<sequence length="255" mass="28315">MACMNLHPGIATNSHPLFRGNQATIRPRLDPVRMSPVSKKNRIQQQRVYASCSPPCDCRVDSPDRFGQVAVQGEAGEEGNKIAAEKLDRWMRGSVAEIVKNLNRAPLLVHLYSEEDGRGGEKAEMRTERAVVEEWPAVKGEWERGERPSPDGLIFVEEVRPGEEVEVDEEEEEEEEEERCNGGNAGEWGGANRAWGVVVQGRGAECGPACYLLKTSSVGSGMGMGSFSCTHFCLVRVKSFRESAFLQFKNCWLLQ</sequence>
<feature type="domain" description="DUF7804" evidence="2">
    <location>
        <begin position="82"/>
        <end position="164"/>
    </location>
</feature>